<sequence length="239" mass="26636">MASLSFIIGLIGNIIALLVFASPMKVVKKKSTENYKAIPYITTLLSTSLWTFYGLLKPGGLLIVTVNAAGAVLQFVYVTLFLIYAPKDIKRMVVKTNSVEYMPFSLSFFLFLNAGVWSVYALLVKDYYVGVPNAVGFVLGSAQLILYTVYNNKSPSTKSMEEEGSTNLIKNAIEMQGHDKDDPKSINRSLHKGSSLPKSSVSRQYSFNKLVKTLSLTPYELHYGRDHDYDVENERSSTQ</sequence>
<protein>
    <submittedName>
        <fullName evidence="1">Uncharacterized protein</fullName>
    </submittedName>
</protein>
<name>A0ACC0N4G3_RHOML</name>
<accession>A0ACC0N4G3</accession>
<gene>
    <name evidence="1" type="ORF">RHMOL_Rhmol07G0249800</name>
</gene>
<keyword evidence="2" id="KW-1185">Reference proteome</keyword>
<evidence type="ECO:0000313" key="2">
    <source>
        <dbReference type="Proteomes" id="UP001062846"/>
    </source>
</evidence>
<dbReference type="Proteomes" id="UP001062846">
    <property type="component" value="Chromosome 7"/>
</dbReference>
<reference evidence="1" key="1">
    <citation type="submission" date="2022-02" db="EMBL/GenBank/DDBJ databases">
        <title>Plant Genome Project.</title>
        <authorList>
            <person name="Zhang R.-G."/>
        </authorList>
    </citation>
    <scope>NUCLEOTIDE SEQUENCE</scope>
    <source>
        <strain evidence="1">AT1</strain>
    </source>
</reference>
<comment type="caution">
    <text evidence="1">The sequence shown here is derived from an EMBL/GenBank/DDBJ whole genome shotgun (WGS) entry which is preliminary data.</text>
</comment>
<proteinExistence type="predicted"/>
<organism evidence="1 2">
    <name type="scientific">Rhododendron molle</name>
    <name type="common">Chinese azalea</name>
    <name type="synonym">Azalea mollis</name>
    <dbReference type="NCBI Taxonomy" id="49168"/>
    <lineage>
        <taxon>Eukaryota</taxon>
        <taxon>Viridiplantae</taxon>
        <taxon>Streptophyta</taxon>
        <taxon>Embryophyta</taxon>
        <taxon>Tracheophyta</taxon>
        <taxon>Spermatophyta</taxon>
        <taxon>Magnoliopsida</taxon>
        <taxon>eudicotyledons</taxon>
        <taxon>Gunneridae</taxon>
        <taxon>Pentapetalae</taxon>
        <taxon>asterids</taxon>
        <taxon>Ericales</taxon>
        <taxon>Ericaceae</taxon>
        <taxon>Ericoideae</taxon>
        <taxon>Rhodoreae</taxon>
        <taxon>Rhododendron</taxon>
    </lineage>
</organism>
<dbReference type="EMBL" id="CM046394">
    <property type="protein sequence ID" value="KAI8548150.1"/>
    <property type="molecule type" value="Genomic_DNA"/>
</dbReference>
<evidence type="ECO:0000313" key="1">
    <source>
        <dbReference type="EMBL" id="KAI8548150.1"/>
    </source>
</evidence>